<dbReference type="GO" id="GO:0005886">
    <property type="term" value="C:plasma membrane"/>
    <property type="evidence" value="ECO:0007669"/>
    <property type="project" value="UniProtKB-SubCell"/>
</dbReference>
<evidence type="ECO:0000256" key="5">
    <source>
        <dbReference type="ARBA" id="ARBA00022989"/>
    </source>
</evidence>
<organism evidence="10 11">
    <name type="scientific">Corynebacterium genitalium ATCC 33030</name>
    <dbReference type="NCBI Taxonomy" id="585529"/>
    <lineage>
        <taxon>Bacteria</taxon>
        <taxon>Bacillati</taxon>
        <taxon>Actinomycetota</taxon>
        <taxon>Actinomycetes</taxon>
        <taxon>Mycobacteriales</taxon>
        <taxon>Corynebacteriaceae</taxon>
        <taxon>Corynebacterium</taxon>
    </lineage>
</organism>
<keyword evidence="3" id="KW-0808">Transferase</keyword>
<proteinExistence type="inferred from homology"/>
<keyword evidence="11" id="KW-1185">Reference proteome</keyword>
<dbReference type="EMBL" id="ACLJ02000003">
    <property type="protein sequence ID" value="EFK54127.1"/>
    <property type="molecule type" value="Genomic_DNA"/>
</dbReference>
<protein>
    <recommendedName>
        <fullName evidence="12">Tat pathway signal sequence domain protein</fullName>
    </recommendedName>
</protein>
<evidence type="ECO:0000256" key="7">
    <source>
        <dbReference type="ARBA" id="ARBA00024033"/>
    </source>
</evidence>
<keyword evidence="2" id="KW-1003">Cell membrane</keyword>
<dbReference type="eggNOG" id="COG5650">
    <property type="taxonomic scope" value="Bacteria"/>
</dbReference>
<feature type="transmembrane region" description="Helical" evidence="9">
    <location>
        <begin position="157"/>
        <end position="179"/>
    </location>
</feature>
<reference evidence="10" key="1">
    <citation type="submission" date="2010-06" db="EMBL/GenBank/DDBJ databases">
        <authorList>
            <person name="Muzny D."/>
            <person name="Qin X."/>
            <person name="Buhay C."/>
            <person name="Dugan-Rocha S."/>
            <person name="Ding Y."/>
            <person name="Chen G."/>
            <person name="Hawes A."/>
            <person name="Holder M."/>
            <person name="Jhangiani S."/>
            <person name="Johnson A."/>
            <person name="Khan Z."/>
            <person name="Li Z."/>
            <person name="Liu W."/>
            <person name="Liu X."/>
            <person name="Perez L."/>
            <person name="Shen H."/>
            <person name="Wang Q."/>
            <person name="Watt J."/>
            <person name="Xi L."/>
            <person name="Xin Y."/>
            <person name="Zhou J."/>
            <person name="Deng J."/>
            <person name="Jiang H."/>
            <person name="Liu Y."/>
            <person name="Qu J."/>
            <person name="Song X.-Z."/>
            <person name="Zhang L."/>
            <person name="Villasana D."/>
            <person name="Johnson A."/>
            <person name="Liu J."/>
            <person name="Liyanage D."/>
            <person name="Lorensuhewa L."/>
            <person name="Robinson T."/>
            <person name="Song A."/>
            <person name="Song B.-B."/>
            <person name="Dinh H."/>
            <person name="Thornton R."/>
            <person name="Coyle M."/>
            <person name="Francisco L."/>
            <person name="Jackson L."/>
            <person name="Javaid M."/>
            <person name="Korchina V."/>
            <person name="Kovar C."/>
            <person name="Mata R."/>
            <person name="Mathew T."/>
            <person name="Ngo R."/>
            <person name="Nguyen L."/>
            <person name="Nguyen N."/>
            <person name="Okwuonu G."/>
            <person name="Ongeri F."/>
            <person name="Pham C."/>
            <person name="Simmons D."/>
            <person name="Wilczek-Boney K."/>
            <person name="Hale W."/>
            <person name="Jakkamsetti A."/>
            <person name="Pham P."/>
            <person name="Ruth R."/>
            <person name="San Lucas F."/>
            <person name="Warren J."/>
            <person name="Zhang J."/>
            <person name="Zhao Z."/>
            <person name="Zhou C."/>
            <person name="Zhu D."/>
            <person name="Lee S."/>
            <person name="Bess C."/>
            <person name="Blankenburg K."/>
            <person name="Forbes L."/>
            <person name="Fu Q."/>
            <person name="Gubbala S."/>
            <person name="Hirani K."/>
            <person name="Jayaseelan J.C."/>
            <person name="Lara F."/>
            <person name="Munidasa M."/>
            <person name="Palculict T."/>
            <person name="Patil S."/>
            <person name="Pu L.-L."/>
            <person name="Saada N."/>
            <person name="Tang L."/>
            <person name="Weissenberger G."/>
            <person name="Zhu Y."/>
            <person name="Hemphill L."/>
            <person name="Shang Y."/>
            <person name="Youmans B."/>
            <person name="Ayvaz T."/>
            <person name="Ross M."/>
            <person name="Santibanez J."/>
            <person name="Aqrawi P."/>
            <person name="Gross S."/>
            <person name="Joshi V."/>
            <person name="Fowler G."/>
            <person name="Nazareth L."/>
            <person name="Reid J."/>
            <person name="Worley K."/>
            <person name="Petrosino J."/>
            <person name="Highlander S."/>
            <person name="Gibbs R."/>
        </authorList>
    </citation>
    <scope>NUCLEOTIDE SEQUENCE [LARGE SCALE GENOMIC DNA]</scope>
    <source>
        <strain evidence="10">ATCC 33030</strain>
    </source>
</reference>
<accession>D7WD96</accession>
<evidence type="ECO:0000256" key="3">
    <source>
        <dbReference type="ARBA" id="ARBA00022679"/>
    </source>
</evidence>
<comment type="similarity">
    <text evidence="7">Belongs to the glycosyltransferase 87 family.</text>
</comment>
<evidence type="ECO:0000256" key="6">
    <source>
        <dbReference type="ARBA" id="ARBA00023136"/>
    </source>
</evidence>
<evidence type="ECO:0008006" key="12">
    <source>
        <dbReference type="Google" id="ProtNLM"/>
    </source>
</evidence>
<gene>
    <name evidence="10" type="ORF">HMPREF0291_11784</name>
</gene>
<dbReference type="AlphaFoldDB" id="D7WD96"/>
<feature type="transmembrane region" description="Helical" evidence="9">
    <location>
        <begin position="57"/>
        <end position="76"/>
    </location>
</feature>
<feature type="transmembrane region" description="Helical" evidence="9">
    <location>
        <begin position="279"/>
        <end position="309"/>
    </location>
</feature>
<dbReference type="Pfam" id="PF09594">
    <property type="entry name" value="GT87"/>
    <property type="match status" value="1"/>
</dbReference>
<evidence type="ECO:0000256" key="9">
    <source>
        <dbReference type="SAM" id="Phobius"/>
    </source>
</evidence>
<keyword evidence="4 9" id="KW-0812">Transmembrane</keyword>
<name>D7WD96_9CORY</name>
<keyword evidence="6 9" id="KW-0472">Membrane</keyword>
<feature type="transmembrane region" description="Helical" evidence="9">
    <location>
        <begin position="316"/>
        <end position="335"/>
    </location>
</feature>
<sequence length="423" mass="45554">MPVVFVLLGALIGAINLGHSFYLAANETLLDVGVFRDAGNALVNGDPLYDGFPTRSGFAFIYPPFAALLFVPLTWLPEVAMDIAWNTAIILAIFAVIGMACHRLGLERWWMWAIGLTGLSTLLDTVYMNLYYGQINVFLILLVAADVLGYTPKKIRGIGVGIAAGIKLTPAAYGVIFLVRKDWWSVARSAGFFALTALIGFALRPKESIYFWTEQFFATDRGGDVFYPPNQGVGGMLSRGLLSAGTVESLAPFILLTFALLSIFIAYRLEQRGRSVEALLVVVLGISLGAPIAVSHHWVGVILILPLIFAAREKNLRVLLAVAAGALISPSYTIIDESEAQVWAWPLWLNTNIIGLMGLTVFIAYLAVALQEPPHEERRSDAEGGADPGTGHGAAGPAAAEVDAEQARSGELDGRSHAQKGDR</sequence>
<evidence type="ECO:0000256" key="1">
    <source>
        <dbReference type="ARBA" id="ARBA00004651"/>
    </source>
</evidence>
<feature type="transmembrane region" description="Helical" evidence="9">
    <location>
        <begin position="83"/>
        <end position="106"/>
    </location>
</feature>
<comment type="caution">
    <text evidence="10">The sequence shown here is derived from an EMBL/GenBank/DDBJ whole genome shotgun (WGS) entry which is preliminary data.</text>
</comment>
<dbReference type="STRING" id="585529.HMPREF0291_11784"/>
<dbReference type="GO" id="GO:0016758">
    <property type="term" value="F:hexosyltransferase activity"/>
    <property type="evidence" value="ECO:0007669"/>
    <property type="project" value="InterPro"/>
</dbReference>
<evidence type="ECO:0000256" key="2">
    <source>
        <dbReference type="ARBA" id="ARBA00022475"/>
    </source>
</evidence>
<evidence type="ECO:0000313" key="10">
    <source>
        <dbReference type="EMBL" id="EFK54127.1"/>
    </source>
</evidence>
<feature type="transmembrane region" description="Helical" evidence="9">
    <location>
        <begin position="185"/>
        <end position="203"/>
    </location>
</feature>
<dbReference type="OrthoDB" id="9774600at2"/>
<dbReference type="InterPro" id="IPR018584">
    <property type="entry name" value="GT87"/>
</dbReference>
<evidence type="ECO:0000256" key="8">
    <source>
        <dbReference type="SAM" id="MobiDB-lite"/>
    </source>
</evidence>
<feature type="transmembrane region" description="Helical" evidence="9">
    <location>
        <begin position="347"/>
        <end position="370"/>
    </location>
</feature>
<feature type="region of interest" description="Disordered" evidence="8">
    <location>
        <begin position="375"/>
        <end position="423"/>
    </location>
</feature>
<feature type="compositionally biased region" description="Basic and acidic residues" evidence="8">
    <location>
        <begin position="405"/>
        <end position="423"/>
    </location>
</feature>
<evidence type="ECO:0000313" key="11">
    <source>
        <dbReference type="Proteomes" id="UP000004208"/>
    </source>
</evidence>
<dbReference type="HOGENOM" id="CLU_034641_1_0_11"/>
<feature type="transmembrane region" description="Helical" evidence="9">
    <location>
        <begin position="249"/>
        <end position="267"/>
    </location>
</feature>
<feature type="transmembrane region" description="Helical" evidence="9">
    <location>
        <begin position="126"/>
        <end position="145"/>
    </location>
</feature>
<keyword evidence="5 9" id="KW-1133">Transmembrane helix</keyword>
<dbReference type="Proteomes" id="UP000004208">
    <property type="component" value="Unassembled WGS sequence"/>
</dbReference>
<comment type="subcellular location">
    <subcellularLocation>
        <location evidence="1">Cell membrane</location>
        <topology evidence="1">Multi-pass membrane protein</topology>
    </subcellularLocation>
</comment>
<evidence type="ECO:0000256" key="4">
    <source>
        <dbReference type="ARBA" id="ARBA00022692"/>
    </source>
</evidence>